<dbReference type="Pfam" id="PF00106">
    <property type="entry name" value="adh_short"/>
    <property type="match status" value="1"/>
</dbReference>
<evidence type="ECO:0000259" key="2">
    <source>
        <dbReference type="SMART" id="SM00822"/>
    </source>
</evidence>
<reference evidence="3 4" key="1">
    <citation type="journal article" date="2015" name="Genome Announc.">
        <title>Complete Genome Sequence of the Type Strain Corynebacterium mustelae DSM 45274, Isolated from Various Tissues of a Male Ferret with Lethal Sepsis.</title>
        <authorList>
            <person name="Ruckert C."/>
            <person name="Eimer J."/>
            <person name="Winkler A."/>
            <person name="Tauch A."/>
        </authorList>
    </citation>
    <scope>NUCLEOTIDE SEQUENCE [LARGE SCALE GENOMIC DNA]</scope>
    <source>
        <strain evidence="3 4">DSM 45274</strain>
    </source>
</reference>
<dbReference type="RefSeq" id="WP_047261626.1">
    <property type="nucleotide sequence ID" value="NZ_CP011542.1"/>
</dbReference>
<dbReference type="SMART" id="SM00822">
    <property type="entry name" value="PKS_KR"/>
    <property type="match status" value="1"/>
</dbReference>
<feature type="domain" description="Ketoreductase" evidence="2">
    <location>
        <begin position="2"/>
        <end position="192"/>
    </location>
</feature>
<dbReference type="SUPFAM" id="SSF51735">
    <property type="entry name" value="NAD(P)-binding Rossmann-fold domains"/>
    <property type="match status" value="1"/>
</dbReference>
<dbReference type="STRING" id="571915.CMUST_05315"/>
<accession>A0A0G3GW45</accession>
<evidence type="ECO:0000313" key="4">
    <source>
        <dbReference type="Proteomes" id="UP000035199"/>
    </source>
</evidence>
<dbReference type="Gene3D" id="3.40.50.720">
    <property type="entry name" value="NAD(P)-binding Rossmann-like Domain"/>
    <property type="match status" value="1"/>
</dbReference>
<dbReference type="PANTHER" id="PTHR43157:SF31">
    <property type="entry name" value="PHOSPHATIDYLINOSITOL-GLYCAN BIOSYNTHESIS CLASS F PROTEIN"/>
    <property type="match status" value="1"/>
</dbReference>
<dbReference type="OrthoDB" id="3237043at2"/>
<reference evidence="4" key="2">
    <citation type="submission" date="2015-05" db="EMBL/GenBank/DDBJ databases">
        <title>Complete genome sequence of Corynebacterium mustelae DSM 45274, isolated from various tissues of a male ferret with lethal sepsis.</title>
        <authorList>
            <person name="Ruckert C."/>
            <person name="Albersmeier A."/>
            <person name="Winkler A."/>
            <person name="Tauch A."/>
        </authorList>
    </citation>
    <scope>NUCLEOTIDE SEQUENCE [LARGE SCALE GENOMIC DNA]</scope>
    <source>
        <strain evidence="4">DSM 45274</strain>
    </source>
</reference>
<dbReference type="InterPro" id="IPR057326">
    <property type="entry name" value="KR_dom"/>
</dbReference>
<dbReference type="PATRIC" id="fig|571915.4.peg.1126"/>
<keyword evidence="4" id="KW-1185">Reference proteome</keyword>
<keyword evidence="1" id="KW-0560">Oxidoreductase</keyword>
<evidence type="ECO:0000313" key="3">
    <source>
        <dbReference type="EMBL" id="AKK05401.1"/>
    </source>
</evidence>
<name>A0A0G3GW45_9CORY</name>
<sequence>MRTIVITGASAGIGAAAARHIAHAHPKDRLILVGRNKQRTEAIAAELSAIGLTADFADLADVIALASDIRGLTDRIDVLANNAGGLFDGPTLTRDGFELTFQVNHLAPMVLTWQLLDTLIKSGASVVSTSSRANVMAKLDLTDLNGLRNFNSGFSYANAKLANILFTQELHRRYNSLGLNSVAFHPGVVATNFSLESHTIFRKFYSSPIMSSIGSSAEQGGENLAYFIDGTPGIMWKSGEYYSDNRKPGRVSLTAKKPGLAQRHFEVCSKMLGIEWKADTET</sequence>
<dbReference type="GO" id="GO:0016491">
    <property type="term" value="F:oxidoreductase activity"/>
    <property type="evidence" value="ECO:0007669"/>
    <property type="project" value="UniProtKB-KW"/>
</dbReference>
<dbReference type="Proteomes" id="UP000035199">
    <property type="component" value="Chromosome"/>
</dbReference>
<gene>
    <name evidence="3" type="ORF">CMUST_05315</name>
</gene>
<dbReference type="InterPro" id="IPR002347">
    <property type="entry name" value="SDR_fam"/>
</dbReference>
<proteinExistence type="predicted"/>
<organism evidence="3 4">
    <name type="scientific">Corynebacterium mustelae</name>
    <dbReference type="NCBI Taxonomy" id="571915"/>
    <lineage>
        <taxon>Bacteria</taxon>
        <taxon>Bacillati</taxon>
        <taxon>Actinomycetota</taxon>
        <taxon>Actinomycetes</taxon>
        <taxon>Mycobacteriales</taxon>
        <taxon>Corynebacteriaceae</taxon>
        <taxon>Corynebacterium</taxon>
    </lineage>
</organism>
<evidence type="ECO:0000256" key="1">
    <source>
        <dbReference type="ARBA" id="ARBA00023002"/>
    </source>
</evidence>
<protein>
    <recommendedName>
        <fullName evidence="2">Ketoreductase domain-containing protein</fullName>
    </recommendedName>
</protein>
<dbReference type="PANTHER" id="PTHR43157">
    <property type="entry name" value="PHOSPHATIDYLINOSITOL-GLYCAN BIOSYNTHESIS CLASS F PROTEIN-RELATED"/>
    <property type="match status" value="1"/>
</dbReference>
<dbReference type="AlphaFoldDB" id="A0A0G3GW45"/>
<dbReference type="InterPro" id="IPR036291">
    <property type="entry name" value="NAD(P)-bd_dom_sf"/>
</dbReference>
<dbReference type="EMBL" id="CP011542">
    <property type="protein sequence ID" value="AKK05401.1"/>
    <property type="molecule type" value="Genomic_DNA"/>
</dbReference>
<dbReference type="PRINTS" id="PR00081">
    <property type="entry name" value="GDHRDH"/>
</dbReference>
<dbReference type="KEGG" id="cmv:CMUST_05315"/>